<reference evidence="2" key="1">
    <citation type="submission" date="2020-12" db="EMBL/GenBank/DDBJ databases">
        <authorList>
            <consortium name="Molecular Ecology Group"/>
        </authorList>
    </citation>
    <scope>NUCLEOTIDE SEQUENCE</scope>
    <source>
        <strain evidence="2">TBG_1078</strain>
    </source>
</reference>
<dbReference type="Proteomes" id="UP000645828">
    <property type="component" value="Unassembled WGS sequence"/>
</dbReference>
<sequence>MGAPGGRRPGAPTASPARPGLPRPPPPPGAAAALPAWPPGRGCGVTWPTSPRGAGPRARPAAPPAPHPRPAPAPAAAKSRLPAPAPPGDGGGRRLGRGGGRAGASPGAERGAAPDPARCARPPAPRPRGAPRPLCPGRPPAVASPPPGSRPPSRCGPGFRGVYPLQLHSARRGRLINPILPMSKLRLRQFKRQLGPESRFDLKTYCLPRYSPLSPPKSACRAPSASDFRFSRRSPSQKLRRLQPGAGRGLPWPLHGSAAPPADSRKGHPKSRSALLRGNRTGRQQEDQDAVLTPHPGLCGPQPRQGGLPVSTAPRLSSWPWVTFPSATRRCDSLWGVGMKKVEQGGNAGMEGQRGKMRRPKEASG</sequence>
<dbReference type="EMBL" id="CAJHUB010000677">
    <property type="protein sequence ID" value="CAD7676429.1"/>
    <property type="molecule type" value="Genomic_DNA"/>
</dbReference>
<evidence type="ECO:0000256" key="1">
    <source>
        <dbReference type="SAM" id="MobiDB-lite"/>
    </source>
</evidence>
<feature type="compositionally biased region" description="Low complexity" evidence="1">
    <location>
        <begin position="9"/>
        <end position="18"/>
    </location>
</feature>
<accession>A0A811YIV1</accession>
<protein>
    <submittedName>
        <fullName evidence="2">(raccoon dog) hypothetical protein</fullName>
    </submittedName>
</protein>
<gene>
    <name evidence="2" type="ORF">NYPRO_LOCUS9224</name>
</gene>
<keyword evidence="3" id="KW-1185">Reference proteome</keyword>
<feature type="region of interest" description="Disordered" evidence="1">
    <location>
        <begin position="1"/>
        <end position="159"/>
    </location>
</feature>
<feature type="compositionally biased region" description="Pro residues" evidence="1">
    <location>
        <begin position="19"/>
        <end position="29"/>
    </location>
</feature>
<proteinExistence type="predicted"/>
<evidence type="ECO:0000313" key="3">
    <source>
        <dbReference type="Proteomes" id="UP000645828"/>
    </source>
</evidence>
<feature type="compositionally biased region" description="Pro residues" evidence="1">
    <location>
        <begin position="122"/>
        <end position="150"/>
    </location>
</feature>
<dbReference type="AlphaFoldDB" id="A0A811YIV1"/>
<organism evidence="2 3">
    <name type="scientific">Nyctereutes procyonoides</name>
    <name type="common">Raccoon dog</name>
    <name type="synonym">Canis procyonoides</name>
    <dbReference type="NCBI Taxonomy" id="34880"/>
    <lineage>
        <taxon>Eukaryota</taxon>
        <taxon>Metazoa</taxon>
        <taxon>Chordata</taxon>
        <taxon>Craniata</taxon>
        <taxon>Vertebrata</taxon>
        <taxon>Euteleostomi</taxon>
        <taxon>Mammalia</taxon>
        <taxon>Eutheria</taxon>
        <taxon>Laurasiatheria</taxon>
        <taxon>Carnivora</taxon>
        <taxon>Caniformia</taxon>
        <taxon>Canidae</taxon>
        <taxon>Nyctereutes</taxon>
    </lineage>
</organism>
<evidence type="ECO:0000313" key="2">
    <source>
        <dbReference type="EMBL" id="CAD7676429.1"/>
    </source>
</evidence>
<feature type="compositionally biased region" description="Low complexity" evidence="1">
    <location>
        <begin position="51"/>
        <end position="60"/>
    </location>
</feature>
<feature type="compositionally biased region" description="Pro residues" evidence="1">
    <location>
        <begin position="61"/>
        <end position="73"/>
    </location>
</feature>
<feature type="region of interest" description="Disordered" evidence="1">
    <location>
        <begin position="214"/>
        <end position="311"/>
    </location>
</feature>
<feature type="compositionally biased region" description="Low complexity" evidence="1">
    <location>
        <begin position="103"/>
        <end position="121"/>
    </location>
</feature>
<feature type="region of interest" description="Disordered" evidence="1">
    <location>
        <begin position="343"/>
        <end position="365"/>
    </location>
</feature>
<comment type="caution">
    <text evidence="2">The sequence shown here is derived from an EMBL/GenBank/DDBJ whole genome shotgun (WGS) entry which is preliminary data.</text>
</comment>
<name>A0A811YIV1_NYCPR</name>